<dbReference type="PANTHER" id="PTHR39184">
    <property type="match status" value="1"/>
</dbReference>
<feature type="domain" description="Phage terminase large subunit N-terminal" evidence="1">
    <location>
        <begin position="34"/>
        <end position="230"/>
    </location>
</feature>
<gene>
    <name evidence="3" type="ORF">PW252_03050</name>
</gene>
<evidence type="ECO:0000259" key="2">
    <source>
        <dbReference type="Pfam" id="PF17288"/>
    </source>
</evidence>
<dbReference type="Gene3D" id="3.40.50.300">
    <property type="entry name" value="P-loop containing nucleotide triphosphate hydrolases"/>
    <property type="match status" value="1"/>
</dbReference>
<sequence length="426" mass="50166">MLTKTRPKINIVINYPSRVFNKHIYDKLYDYSTFTEVHYGGASSGKSHGVIQKVVFKACQDWKHPRKILFLRKVGATVYDSIFEDVKQCLDYFQILDKCKVNNSAYRIELPNGAQFIFKGLDNPEKIKSIKGISDVVMEEASEFTLDDYTQLTLRLRDKKHKMKQIFLMFNPVSKVNWVYNAFFVKKPKNTVVYQTTYKDNRFLDKITRENIEELANRNEAYYKIYALGEFATLDKLVFPKYEKKLLNKDNMRHLPSYFGLDYGFINDPSAFLHVKIDDENRKLYIMEEYVRKNLTNDKISEVIQSLGYAKEEIRADSAEKKSNQELRNSGIPRIIDAKKGPGSVMQGIQYILQYDIVVDERCVKTIEELENYTWKKDKATNEYINEPVDSYNHCLDAVRYAIQDRIYKQKKSQKERLRNAIRAFR</sequence>
<dbReference type="KEGG" id="sins:PW252_03050"/>
<evidence type="ECO:0000313" key="3">
    <source>
        <dbReference type="EMBL" id="WNY51639.1"/>
    </source>
</evidence>
<feature type="domain" description="Phage terminase large subunit C-terminal" evidence="2">
    <location>
        <begin position="262"/>
        <end position="405"/>
    </location>
</feature>
<reference evidence="3" key="1">
    <citation type="submission" date="2023-02" db="EMBL/GenBank/DDBJ databases">
        <title>Streptococcus sp. Genome Sequencing and Assembly.</title>
        <authorList>
            <person name="Shore S.M."/>
            <person name="Nicholson T.L."/>
        </authorList>
    </citation>
    <scope>NUCLEOTIDE SEQUENCE</scope>
    <source>
        <strain evidence="3">29887</strain>
    </source>
</reference>
<dbReference type="InterPro" id="IPR027417">
    <property type="entry name" value="P-loop_NTPase"/>
</dbReference>
<dbReference type="InterPro" id="IPR006437">
    <property type="entry name" value="Phage_terminase_lsu"/>
</dbReference>
<dbReference type="NCBIfam" id="TIGR01547">
    <property type="entry name" value="phage_term_2"/>
    <property type="match status" value="1"/>
</dbReference>
<dbReference type="InterPro" id="IPR035412">
    <property type="entry name" value="Terminase_L_N"/>
</dbReference>
<dbReference type="Pfam" id="PF17288">
    <property type="entry name" value="Terminase_3C"/>
    <property type="match status" value="1"/>
</dbReference>
<organism evidence="3">
    <name type="scientific">Streptococcus iners</name>
    <dbReference type="NCBI Taxonomy" id="3028084"/>
    <lineage>
        <taxon>Bacteria</taxon>
        <taxon>Bacillati</taxon>
        <taxon>Bacillota</taxon>
        <taxon>Bacilli</taxon>
        <taxon>Lactobacillales</taxon>
        <taxon>Streptococcaceae</taxon>
        <taxon>Streptococcus</taxon>
    </lineage>
</organism>
<dbReference type="RefSeq" id="WP_248050601.1">
    <property type="nucleotide sequence ID" value="NZ_CP118735.1"/>
</dbReference>
<dbReference type="InterPro" id="IPR052380">
    <property type="entry name" value="Viral_DNA_packaging_terminase"/>
</dbReference>
<dbReference type="AlphaFoldDB" id="A0AA96VP47"/>
<protein>
    <submittedName>
        <fullName evidence="3">PBSX family phage terminase large subunit</fullName>
    </submittedName>
</protein>
<name>A0AA96VP47_9STRE</name>
<dbReference type="Pfam" id="PF04466">
    <property type="entry name" value="Terminase_3"/>
    <property type="match status" value="1"/>
</dbReference>
<dbReference type="Gene3D" id="3.30.420.280">
    <property type="match status" value="1"/>
</dbReference>
<evidence type="ECO:0000259" key="1">
    <source>
        <dbReference type="Pfam" id="PF04466"/>
    </source>
</evidence>
<dbReference type="PANTHER" id="PTHR39184:SF1">
    <property type="entry name" value="PBSX PHAGE TERMINASE LARGE SUBUNIT"/>
    <property type="match status" value="1"/>
</dbReference>
<accession>A0AA96VP47</accession>
<dbReference type="InterPro" id="IPR035413">
    <property type="entry name" value="Terminase_L_C"/>
</dbReference>
<proteinExistence type="predicted"/>
<dbReference type="EMBL" id="CP118735">
    <property type="protein sequence ID" value="WNY51639.1"/>
    <property type="molecule type" value="Genomic_DNA"/>
</dbReference>